<name>A0A939GB68_9BACT</name>
<evidence type="ECO:0000313" key="4">
    <source>
        <dbReference type="Proteomes" id="UP000664795"/>
    </source>
</evidence>
<feature type="transmembrane region" description="Helical" evidence="2">
    <location>
        <begin position="129"/>
        <end position="149"/>
    </location>
</feature>
<keyword evidence="4" id="KW-1185">Reference proteome</keyword>
<feature type="coiled-coil region" evidence="1">
    <location>
        <begin position="57"/>
        <end position="84"/>
    </location>
</feature>
<evidence type="ECO:0000313" key="3">
    <source>
        <dbReference type="EMBL" id="MBO0933168.1"/>
    </source>
</evidence>
<dbReference type="EMBL" id="JAFMYU010000017">
    <property type="protein sequence ID" value="MBO0933168.1"/>
    <property type="molecule type" value="Genomic_DNA"/>
</dbReference>
<keyword evidence="1" id="KW-0175">Coiled coil</keyword>
<dbReference type="AlphaFoldDB" id="A0A939GB68"/>
<keyword evidence="2" id="KW-1133">Transmembrane helix</keyword>
<protein>
    <submittedName>
        <fullName evidence="3">Uncharacterized protein</fullName>
    </submittedName>
</protein>
<gene>
    <name evidence="3" type="ORF">J2I48_19315</name>
</gene>
<evidence type="ECO:0000256" key="1">
    <source>
        <dbReference type="SAM" id="Coils"/>
    </source>
</evidence>
<sequence length="236" mass="26277">MTTKTPATAPLPDWLADEASLADEAVLFGLSEARPDERLAQIRLAFLERTVLVEKQIEQAQEHVSDLNAVIDAAQTDLNALQTLQLTGQKRLFSLAGQRLLIRFGLSLVGCAAVIFSTNQLLPTPFASVLLGGLVGLGGIGAALIRYAADGRARLNQQQADRLIQEQRLAKTESKLVDYQQTKQQLIADLYQYEAIRDAQHAHRDRLIRLFESEFDLARSLRYSLNPNDYRYSEGI</sequence>
<evidence type="ECO:0000256" key="2">
    <source>
        <dbReference type="SAM" id="Phobius"/>
    </source>
</evidence>
<proteinExistence type="predicted"/>
<keyword evidence="2" id="KW-0812">Transmembrane</keyword>
<keyword evidence="2" id="KW-0472">Membrane</keyword>
<organism evidence="3 4">
    <name type="scientific">Fibrella aquatilis</name>
    <dbReference type="NCBI Taxonomy" id="2817059"/>
    <lineage>
        <taxon>Bacteria</taxon>
        <taxon>Pseudomonadati</taxon>
        <taxon>Bacteroidota</taxon>
        <taxon>Cytophagia</taxon>
        <taxon>Cytophagales</taxon>
        <taxon>Spirosomataceae</taxon>
        <taxon>Fibrella</taxon>
    </lineage>
</organism>
<feature type="transmembrane region" description="Helical" evidence="2">
    <location>
        <begin position="100"/>
        <end position="117"/>
    </location>
</feature>
<dbReference type="RefSeq" id="WP_207337172.1">
    <property type="nucleotide sequence ID" value="NZ_JAFMYU010000017.1"/>
</dbReference>
<comment type="caution">
    <text evidence="3">The sequence shown here is derived from an EMBL/GenBank/DDBJ whole genome shotgun (WGS) entry which is preliminary data.</text>
</comment>
<accession>A0A939GB68</accession>
<reference evidence="3 4" key="1">
    <citation type="submission" date="2021-03" db="EMBL/GenBank/DDBJ databases">
        <title>Fibrella sp. HMF5036 genome sequencing and assembly.</title>
        <authorList>
            <person name="Kang H."/>
            <person name="Kim H."/>
            <person name="Bae S."/>
            <person name="Joh K."/>
        </authorList>
    </citation>
    <scope>NUCLEOTIDE SEQUENCE [LARGE SCALE GENOMIC DNA]</scope>
    <source>
        <strain evidence="3 4">HMF5036</strain>
    </source>
</reference>
<dbReference type="Proteomes" id="UP000664795">
    <property type="component" value="Unassembled WGS sequence"/>
</dbReference>